<evidence type="ECO:0000256" key="2">
    <source>
        <dbReference type="SAM" id="MobiDB-lite"/>
    </source>
</evidence>
<keyword evidence="1" id="KW-0479">Metal-binding</keyword>
<protein>
    <recommendedName>
        <fullName evidence="3">C2H2-type domain-containing protein</fullName>
    </recommendedName>
</protein>
<evidence type="ECO:0000313" key="5">
    <source>
        <dbReference type="Proteomes" id="UP001172102"/>
    </source>
</evidence>
<name>A0AA40DQ18_9PEZI</name>
<dbReference type="GO" id="GO:0008270">
    <property type="term" value="F:zinc ion binding"/>
    <property type="evidence" value="ECO:0007669"/>
    <property type="project" value="UniProtKB-KW"/>
</dbReference>
<evidence type="ECO:0000256" key="1">
    <source>
        <dbReference type="PROSITE-ProRule" id="PRU00042"/>
    </source>
</evidence>
<dbReference type="AlphaFoldDB" id="A0AA40DQ18"/>
<proteinExistence type="predicted"/>
<comment type="caution">
    <text evidence="4">The sequence shown here is derived from an EMBL/GenBank/DDBJ whole genome shotgun (WGS) entry which is preliminary data.</text>
</comment>
<dbReference type="PROSITE" id="PS00028">
    <property type="entry name" value="ZINC_FINGER_C2H2_1"/>
    <property type="match status" value="1"/>
</dbReference>
<keyword evidence="1" id="KW-0863">Zinc-finger</keyword>
<dbReference type="Proteomes" id="UP001172102">
    <property type="component" value="Unassembled WGS sequence"/>
</dbReference>
<keyword evidence="1" id="KW-0862">Zinc</keyword>
<sequence length="113" mass="13144">MRPRKFPAAANHARSATAPGKLEPVRMVSETILKRMSKEERSEYLSSTYPLQRSSTTPEMRAYWSAQKRDSRIDTHPWTFRCKQCGVEYNRKDRWLRHLKDAHGAPQAAKGKQ</sequence>
<dbReference type="EMBL" id="JAUKUA010000006">
    <property type="protein sequence ID" value="KAK0707853.1"/>
    <property type="molecule type" value="Genomic_DNA"/>
</dbReference>
<dbReference type="PROSITE" id="PS50157">
    <property type="entry name" value="ZINC_FINGER_C2H2_2"/>
    <property type="match status" value="1"/>
</dbReference>
<feature type="region of interest" description="Disordered" evidence="2">
    <location>
        <begin position="1"/>
        <end position="21"/>
    </location>
</feature>
<feature type="domain" description="C2H2-type" evidence="3">
    <location>
        <begin position="80"/>
        <end position="108"/>
    </location>
</feature>
<dbReference type="InterPro" id="IPR013087">
    <property type="entry name" value="Znf_C2H2_type"/>
</dbReference>
<evidence type="ECO:0000259" key="3">
    <source>
        <dbReference type="PROSITE" id="PS50157"/>
    </source>
</evidence>
<accession>A0AA40DQ18</accession>
<organism evidence="4 5">
    <name type="scientific">Lasiosphaeris hirsuta</name>
    <dbReference type="NCBI Taxonomy" id="260670"/>
    <lineage>
        <taxon>Eukaryota</taxon>
        <taxon>Fungi</taxon>
        <taxon>Dikarya</taxon>
        <taxon>Ascomycota</taxon>
        <taxon>Pezizomycotina</taxon>
        <taxon>Sordariomycetes</taxon>
        <taxon>Sordariomycetidae</taxon>
        <taxon>Sordariales</taxon>
        <taxon>Lasiosphaeriaceae</taxon>
        <taxon>Lasiosphaeris</taxon>
    </lineage>
</organism>
<evidence type="ECO:0000313" key="4">
    <source>
        <dbReference type="EMBL" id="KAK0707853.1"/>
    </source>
</evidence>
<keyword evidence="5" id="KW-1185">Reference proteome</keyword>
<gene>
    <name evidence="4" type="ORF">B0H67DRAFT_588778</name>
</gene>
<reference evidence="4" key="1">
    <citation type="submission" date="2023-06" db="EMBL/GenBank/DDBJ databases">
        <title>Genome-scale phylogeny and comparative genomics of the fungal order Sordariales.</title>
        <authorList>
            <consortium name="Lawrence Berkeley National Laboratory"/>
            <person name="Hensen N."/>
            <person name="Bonometti L."/>
            <person name="Westerberg I."/>
            <person name="Brannstrom I.O."/>
            <person name="Guillou S."/>
            <person name="Cros-Aarteil S."/>
            <person name="Calhoun S."/>
            <person name="Haridas S."/>
            <person name="Kuo A."/>
            <person name="Mondo S."/>
            <person name="Pangilinan J."/>
            <person name="Riley R."/>
            <person name="Labutti K."/>
            <person name="Andreopoulos B."/>
            <person name="Lipzen A."/>
            <person name="Chen C."/>
            <person name="Yanf M."/>
            <person name="Daum C."/>
            <person name="Ng V."/>
            <person name="Clum A."/>
            <person name="Steindorff A."/>
            <person name="Ohm R."/>
            <person name="Martin F."/>
            <person name="Silar P."/>
            <person name="Natvig D."/>
            <person name="Lalanne C."/>
            <person name="Gautier V."/>
            <person name="Ament-Velasquez S.L."/>
            <person name="Kruys A."/>
            <person name="Hutchinson M.I."/>
            <person name="Powell A.J."/>
            <person name="Barry K."/>
            <person name="Miller A.N."/>
            <person name="Grigoriev I.V."/>
            <person name="Debuchy R."/>
            <person name="Gladieux P."/>
            <person name="Thoren M.H."/>
            <person name="Johannesson H."/>
        </authorList>
    </citation>
    <scope>NUCLEOTIDE SEQUENCE</scope>
    <source>
        <strain evidence="4">SMH4607-1</strain>
    </source>
</reference>